<dbReference type="AlphaFoldDB" id="G2X4Z0"/>
<evidence type="ECO:0000313" key="2">
    <source>
        <dbReference type="EMBL" id="EGY23784.1"/>
    </source>
</evidence>
<feature type="region of interest" description="Disordered" evidence="1">
    <location>
        <begin position="1"/>
        <end position="22"/>
    </location>
</feature>
<evidence type="ECO:0000313" key="3">
    <source>
        <dbReference type="Proteomes" id="UP000001611"/>
    </source>
</evidence>
<dbReference type="InParanoid" id="G2X4Z0"/>
<reference evidence="2 3" key="1">
    <citation type="submission" date="2008-03" db="EMBL/GenBank/DDBJ databases">
        <title>The Genome Sequence of Verticillium dahliae VdLs.17.</title>
        <authorList>
            <consortium name="The Broad Institute Genome Sequencing Platform"/>
            <person name="Ma L.-J.J."/>
            <person name="Klosterman S.J."/>
            <person name="Subbarao K."/>
            <person name="Dobinson K."/>
            <person name="Veronese P."/>
            <person name="Kang S."/>
            <person name="Gold S.E."/>
            <person name="Young S."/>
            <person name="Jaffe D."/>
            <person name="Gnerre S."/>
            <person name="Berlin A."/>
            <person name="Heiman D."/>
            <person name="Hepburn T."/>
            <person name="Sykes S."/>
            <person name="Alvarado L."/>
            <person name="Kodira C.D."/>
            <person name="Lander E."/>
            <person name="Galagan J."/>
            <person name="Nusbaum C."/>
            <person name="Birren B."/>
        </authorList>
    </citation>
    <scope>NUCLEOTIDE SEQUENCE [LARGE SCALE GENOMIC DNA]</scope>
    <source>
        <strain evidence="3">VdLs.17 / ATCC MYA-4575 / FGSC 10137</strain>
    </source>
</reference>
<dbReference type="HOGENOM" id="CLU_052224_0_0_1"/>
<keyword evidence="3" id="KW-1185">Reference proteome</keyword>
<proteinExistence type="predicted"/>
<name>G2X4Z0_VERDV</name>
<gene>
    <name evidence="2" type="ORF">VDAG_05222</name>
</gene>
<dbReference type="eggNOG" id="ENOG502T61Z">
    <property type="taxonomic scope" value="Eukaryota"/>
</dbReference>
<protein>
    <submittedName>
        <fullName evidence="2">Uncharacterized protein</fullName>
    </submittedName>
</protein>
<dbReference type="KEGG" id="vda:VDAG_05222"/>
<dbReference type="GeneID" id="20706685"/>
<dbReference type="STRING" id="498257.G2X4Z0"/>
<dbReference type="Proteomes" id="UP000001611">
    <property type="component" value="Chromosome 4"/>
</dbReference>
<organism evidence="2 3">
    <name type="scientific">Verticillium dahliae (strain VdLs.17 / ATCC MYA-4575 / FGSC 10137)</name>
    <name type="common">Verticillium wilt</name>
    <dbReference type="NCBI Taxonomy" id="498257"/>
    <lineage>
        <taxon>Eukaryota</taxon>
        <taxon>Fungi</taxon>
        <taxon>Dikarya</taxon>
        <taxon>Ascomycota</taxon>
        <taxon>Pezizomycotina</taxon>
        <taxon>Sordariomycetes</taxon>
        <taxon>Hypocreomycetidae</taxon>
        <taxon>Glomerellales</taxon>
        <taxon>Plectosphaerellaceae</taxon>
        <taxon>Verticillium</taxon>
    </lineage>
</organism>
<dbReference type="EMBL" id="DS572703">
    <property type="protein sequence ID" value="EGY23784.1"/>
    <property type="molecule type" value="Genomic_DNA"/>
</dbReference>
<sequence length="293" mass="33775">MSTGAGPASRRCWRPPRPTDVSSSFIKRCEAEKQQTFLDPRPLAGHPDRAWASFCQPLLRSYPRLPNILWRDQLGHGVDGIAWNVTICGDIPPPGRRYWAFQRECQNVALLQMVQSAIESSTEPIYLHPQPNTRMDAVRNLHAFSHEGFREQRFKNLPNAIPHTSVPRLRKCLGWMKVPGAELCALQHRLRPRRVRLDRTMREILPTEDYYALVYEFIPKNPIVDINAMQSQADFLWRLGFCFTPIRLDNWEDGLLLDMADIVCPWAVGWSETQYTRPLVKDWVCTDIGASIP</sequence>
<accession>G2X4Z0</accession>
<dbReference type="RefSeq" id="XP_009653253.1">
    <property type="nucleotide sequence ID" value="XM_009654958.1"/>
</dbReference>
<evidence type="ECO:0000256" key="1">
    <source>
        <dbReference type="SAM" id="MobiDB-lite"/>
    </source>
</evidence>
<dbReference type="OMA" id="RKCFGWM"/>